<dbReference type="Proteomes" id="UP000192596">
    <property type="component" value="Unassembled WGS sequence"/>
</dbReference>
<feature type="region of interest" description="Disordered" evidence="1">
    <location>
        <begin position="411"/>
        <end position="439"/>
    </location>
</feature>
<feature type="compositionally biased region" description="Polar residues" evidence="1">
    <location>
        <begin position="945"/>
        <end position="956"/>
    </location>
</feature>
<feature type="compositionally biased region" description="Basic and acidic residues" evidence="1">
    <location>
        <begin position="1101"/>
        <end position="1114"/>
    </location>
</feature>
<dbReference type="InParanoid" id="A0A1V8TN84"/>
<dbReference type="STRING" id="1507870.A0A1V8TN84"/>
<feature type="compositionally biased region" description="Polar residues" evidence="1">
    <location>
        <begin position="624"/>
        <end position="634"/>
    </location>
</feature>
<feature type="region of interest" description="Disordered" evidence="1">
    <location>
        <begin position="564"/>
        <end position="634"/>
    </location>
</feature>
<protein>
    <recommendedName>
        <fullName evidence="4">Telomere replication protein EST3</fullName>
    </recommendedName>
</protein>
<feature type="compositionally biased region" description="Polar residues" evidence="1">
    <location>
        <begin position="355"/>
        <end position="367"/>
    </location>
</feature>
<dbReference type="Gene3D" id="2.40.50.960">
    <property type="match status" value="1"/>
</dbReference>
<reference evidence="3" key="1">
    <citation type="submission" date="2017-03" db="EMBL/GenBank/DDBJ databases">
        <title>Genomes of endolithic fungi from Antarctica.</title>
        <authorList>
            <person name="Coleine C."/>
            <person name="Masonjones S."/>
            <person name="Stajich J.E."/>
        </authorList>
    </citation>
    <scope>NUCLEOTIDE SEQUENCE [LARGE SCALE GENOMIC DNA]</scope>
    <source>
        <strain evidence="3">CCFEE 5527</strain>
    </source>
</reference>
<comment type="caution">
    <text evidence="2">The sequence shown here is derived from an EMBL/GenBank/DDBJ whole genome shotgun (WGS) entry which is preliminary data.</text>
</comment>
<dbReference type="OrthoDB" id="3538943at2759"/>
<proteinExistence type="predicted"/>
<dbReference type="EMBL" id="NAJO01000004">
    <property type="protein sequence ID" value="OQO12708.1"/>
    <property type="molecule type" value="Genomic_DNA"/>
</dbReference>
<feature type="compositionally biased region" description="Polar residues" evidence="1">
    <location>
        <begin position="219"/>
        <end position="228"/>
    </location>
</feature>
<feature type="compositionally biased region" description="Low complexity" evidence="1">
    <location>
        <begin position="711"/>
        <end position="725"/>
    </location>
</feature>
<feature type="compositionally biased region" description="Polar residues" evidence="1">
    <location>
        <begin position="925"/>
        <end position="935"/>
    </location>
</feature>
<feature type="compositionally biased region" description="Basic and acidic residues" evidence="1">
    <location>
        <begin position="424"/>
        <end position="436"/>
    </location>
</feature>
<name>A0A1V8TN84_9PEZI</name>
<feature type="compositionally biased region" description="Basic and acidic residues" evidence="1">
    <location>
        <begin position="1033"/>
        <end position="1043"/>
    </location>
</feature>
<feature type="region of interest" description="Disordered" evidence="1">
    <location>
        <begin position="324"/>
        <end position="381"/>
    </location>
</feature>
<evidence type="ECO:0000256" key="1">
    <source>
        <dbReference type="SAM" id="MobiDB-lite"/>
    </source>
</evidence>
<feature type="region of interest" description="Disordered" evidence="1">
    <location>
        <begin position="648"/>
        <end position="791"/>
    </location>
</feature>
<feature type="region of interest" description="Disordered" evidence="1">
    <location>
        <begin position="281"/>
        <end position="309"/>
    </location>
</feature>
<sequence>MALRHPWLGDLIEAELDEVVVWKAKVKQEPGTPRIASIGRLSDDGSNFRSSVDRFDLESQSELQIVRAYVSKIGQCLVSDGQVQVRATLTLEAWSAYEAGLETGQEPSQGDLICCQQLSVISTPFGPSDERIQLRIEQLEYVGKYRKTLGDPQPVNQRPRVQQLLEEITRIRAEQDDDHSVPLAGHAAAAATRFASGAAAANGGPSQIAVTGADDHAARSQSHRSSNGGASGHAHVARSGSASSPHSLIATQEREGNNITTPGRPEMVTSHALHHDQIAEFSPSSEVPEDQGSLRKAGDLGEDPGGVTSGKALLNLLKKTTNLPTEPAQISTSTGVTSGPPATKRRKLSHDTILTPGTQGTFGTQAANPRRRKPASLDHDGVGMAEGVNNAGPIPPTTRRIDGENVAQLPIAEGSHSSPSPAHAAEDRMEVAHDDDAPTSAQVVVPDVAITPRPRSRQRLTHSATKQPAAVGSDLTIQSSSLRLRPESSKRHKIPANQMALLEAKTCHVPPMPGQSLPHPNVPVAVLQAWNRHYQASNDAAAPARQGSTTHSVVPSLQNAASPLSGLAAQAGEEHSSSSDSDESEIIPWSQSPSQRALPLDSSAGAPIQESHDTPSKRPRLSLGSATVSGSQKSVTMRNGIFGVSGLQSAARPARRPIHNNSTSTHTACEVHEVSQIAMRPSPNKRSSTQAECGTALSPPAPPKRGNGPTSRASNSSQASASSVSQRLHGSGAQRTSRRPSDSESVRARLLENAAPAGAPTGPRPSRVQSVQVRARTTSMTASGSPRTVATQPDLAATQFNVQRFSQVVPSTNYEAPACSPRIQTAPSTAIASPRRTNIGPDSHSQVPGRDHTILSQPGDEARNHGVQRPSSASSLLSRSERFPSGHSAPGGPSASQQSSSRLRLDDAATTTDRRALRLFDEPVRSQTPGTTHEFPQQAFGQVHPSPQTLVEQSPVKTPARSAGSPGSCRPGSQPVPRGNRTWVRVGQPNHRTSGTELVNATSAQSSPADNTQDGDRGQAGSSQRNGQKQGGHQRDDHDRSDLHPGQSPRTDHTRSGDSYRPSYGLPRPSTDTSRIPHPLPRKPATQTPNSSDELPMEAPKPLDYRESHQERRRDFFRGEQRKQWLRDKVSLETSIVHVLPWLAEYRKSYLHDPVTAEQFAAIVSWLCPHIGITEHGAALENTPDDTEVPNVSPPLATTDHLPHTAEALDNAPPPAASSRPVYPSDDGILSTFTSTTLRSQSFSSRRSSRRSLPWATLTEEPTIEVTASASTAQYAASRTLEMTQAVGPAVTTTLANEIVQRTAASEVTVFTEFARAWHAVKPGGAFARPAKTASRSRAAGGRLDVLAWGFGR</sequence>
<feature type="region of interest" description="Disordered" evidence="1">
    <location>
        <begin position="199"/>
        <end position="245"/>
    </location>
</feature>
<feature type="compositionally biased region" description="Polar residues" evidence="1">
    <location>
        <begin position="328"/>
        <end position="337"/>
    </location>
</feature>
<feature type="compositionally biased region" description="Low complexity" evidence="1">
    <location>
        <begin position="885"/>
        <end position="902"/>
    </location>
</feature>
<evidence type="ECO:0000313" key="3">
    <source>
        <dbReference type="Proteomes" id="UP000192596"/>
    </source>
</evidence>
<accession>A0A1V8TN84</accession>
<feature type="compositionally biased region" description="Basic and acidic residues" evidence="1">
    <location>
        <begin position="739"/>
        <end position="750"/>
    </location>
</feature>
<feature type="region of interest" description="Disordered" evidence="1">
    <location>
        <begin position="452"/>
        <end position="492"/>
    </location>
</feature>
<feature type="compositionally biased region" description="Basic and acidic residues" evidence="1">
    <location>
        <begin position="903"/>
        <end position="924"/>
    </location>
</feature>
<evidence type="ECO:0000313" key="2">
    <source>
        <dbReference type="EMBL" id="OQO12708.1"/>
    </source>
</evidence>
<organism evidence="2 3">
    <name type="scientific">Cryoendolithus antarcticus</name>
    <dbReference type="NCBI Taxonomy" id="1507870"/>
    <lineage>
        <taxon>Eukaryota</taxon>
        <taxon>Fungi</taxon>
        <taxon>Dikarya</taxon>
        <taxon>Ascomycota</taxon>
        <taxon>Pezizomycotina</taxon>
        <taxon>Dothideomycetes</taxon>
        <taxon>Dothideomycetidae</taxon>
        <taxon>Cladosporiales</taxon>
        <taxon>Cladosporiaceae</taxon>
        <taxon>Cryoendolithus</taxon>
    </lineage>
</organism>
<feature type="compositionally biased region" description="Polar residues" evidence="1">
    <location>
        <begin position="767"/>
        <end position="791"/>
    </location>
</feature>
<feature type="compositionally biased region" description="Polar residues" evidence="1">
    <location>
        <begin position="822"/>
        <end position="831"/>
    </location>
</feature>
<feature type="compositionally biased region" description="Polar residues" evidence="1">
    <location>
        <begin position="990"/>
        <end position="1012"/>
    </location>
</feature>
<evidence type="ECO:0008006" key="4">
    <source>
        <dbReference type="Google" id="ProtNLM"/>
    </source>
</evidence>
<keyword evidence="3" id="KW-1185">Reference proteome</keyword>
<feature type="compositionally biased region" description="Low complexity" evidence="1">
    <location>
        <begin position="754"/>
        <end position="765"/>
    </location>
</feature>
<feature type="region of interest" description="Disordered" evidence="1">
    <location>
        <begin position="1180"/>
        <end position="1201"/>
    </location>
</feature>
<gene>
    <name evidence="2" type="ORF">B0A48_02172</name>
</gene>
<feature type="region of interest" description="Disordered" evidence="1">
    <location>
        <begin position="812"/>
        <end position="1114"/>
    </location>
</feature>